<evidence type="ECO:0000256" key="21">
    <source>
        <dbReference type="PIRNR" id="PIRNR038147"/>
    </source>
</evidence>
<comment type="cofactor">
    <cofactor evidence="1 24">
        <name>Mg(2+)</name>
        <dbReference type="ChEBI" id="CHEBI:18420"/>
    </cofactor>
</comment>
<dbReference type="OrthoDB" id="205248at2759"/>
<dbReference type="InterPro" id="IPR051272">
    <property type="entry name" value="RIO-type_Ser/Thr_kinase"/>
</dbReference>
<feature type="binding site" evidence="24">
    <location>
        <position position="339"/>
    </location>
    <ligand>
        <name>Mg(2+)</name>
        <dbReference type="ChEBI" id="CHEBI:18420"/>
    </ligand>
</feature>
<keyword evidence="7" id="KW-0690">Ribosome biogenesis</keyword>
<evidence type="ECO:0000256" key="15">
    <source>
        <dbReference type="ARBA" id="ARBA00022842"/>
    </source>
</evidence>
<proteinExistence type="inferred from homology"/>
<evidence type="ECO:0000256" key="3">
    <source>
        <dbReference type="ARBA" id="ARBA00009196"/>
    </source>
</evidence>
<dbReference type="InterPro" id="IPR018935">
    <property type="entry name" value="RIO_kinase_CS"/>
</dbReference>
<evidence type="ECO:0000256" key="4">
    <source>
        <dbReference type="ARBA" id="ARBA00012513"/>
    </source>
</evidence>
<gene>
    <name evidence="28" type="primary">LOC100644067</name>
</gene>
<accession>A0A9B0F3U8</accession>
<feature type="binding site" evidence="23">
    <location>
        <position position="290"/>
    </location>
    <ligand>
        <name>ATP</name>
        <dbReference type="ChEBI" id="CHEBI:30616"/>
    </ligand>
</feature>
<feature type="domain" description="RIO kinase" evidence="26">
    <location>
        <begin position="161"/>
        <end position="397"/>
    </location>
</feature>
<comment type="catalytic activity">
    <reaction evidence="17 21">
        <text>L-seryl-[protein] + ATP = O-phospho-L-seryl-[protein] + ADP + H(+)</text>
        <dbReference type="Rhea" id="RHEA:17989"/>
        <dbReference type="Rhea" id="RHEA-COMP:9863"/>
        <dbReference type="Rhea" id="RHEA-COMP:11604"/>
        <dbReference type="ChEBI" id="CHEBI:15378"/>
        <dbReference type="ChEBI" id="CHEBI:29999"/>
        <dbReference type="ChEBI" id="CHEBI:30616"/>
        <dbReference type="ChEBI" id="CHEBI:83421"/>
        <dbReference type="ChEBI" id="CHEBI:456216"/>
        <dbReference type="EC" id="2.7.11.1"/>
    </reaction>
</comment>
<dbReference type="KEGG" id="bter:100644067"/>
<dbReference type="GO" id="GO:0016787">
    <property type="term" value="F:hydrolase activity"/>
    <property type="evidence" value="ECO:0007669"/>
    <property type="project" value="UniProtKB-KW"/>
</dbReference>
<dbReference type="PROSITE" id="PS01245">
    <property type="entry name" value="RIO1"/>
    <property type="match status" value="1"/>
</dbReference>
<sequence length="574" mass="66961">MRLNISNLCSINQIVKKRDSRILFDTYLLSFEINSEMCEGQPLFNCQLSKGVHELHISNSEKEEDNENYNDDLESSDFIWDRSQSKAGSKNITKNIQTQNINAQNVSNKITNYQPSDKLFRRYANKINIERYEGPTLPGHTTNLLIENDKRVEKDRFRTKDKHDRATVEQVLDPRTRMILFKLLNQGIIAEINGCISTGKEANVYHATSKTGVEFAIKIYKTSILQFKDRDKYVTGEFRFRHGYCRRNPRKMVRTWAEKEFRNLIRLHQGEVNAPKPILLRSHVLLMDFIGTNGWPSPKLKDVVLTASKPRKLYRECVETMWRLYNKCKLVHADLSEYNMLYHDGTIIIIDVSQAVEHDHPMALEFLRKDCTNITEFFKKNDVGVMSVKTLFDFITDPTITEENMDKYLDIISEQMTQQEEQDDDPKQQIEEQVFKQAYIPQNLSQVIDIERDISLAKSGKEDLIYKTLVGLKSDLSKPINTPEILSKDLKKTNNMEEKDDLSEDIDDSENESSEEEDVTENEPKFVNSARPRHESPDSKKARKKAVKEQQAEKRKTKIKKHIKKRKEKVLKKK</sequence>
<dbReference type="GO" id="GO:0046872">
    <property type="term" value="F:metal ion binding"/>
    <property type="evidence" value="ECO:0007669"/>
    <property type="project" value="UniProtKB-KW"/>
</dbReference>
<keyword evidence="13" id="KW-0378">Hydrolase</keyword>
<dbReference type="GO" id="GO:0005524">
    <property type="term" value="F:ATP binding"/>
    <property type="evidence" value="ECO:0007669"/>
    <property type="project" value="UniProtKB-KW"/>
</dbReference>
<evidence type="ECO:0000256" key="25">
    <source>
        <dbReference type="SAM" id="MobiDB-lite"/>
    </source>
</evidence>
<dbReference type="GO" id="GO:0005737">
    <property type="term" value="C:cytoplasm"/>
    <property type="evidence" value="ECO:0007669"/>
    <property type="project" value="UniProtKB-SubCell"/>
</dbReference>
<evidence type="ECO:0000259" key="26">
    <source>
        <dbReference type="SMART" id="SM00090"/>
    </source>
</evidence>
<comment type="catalytic activity">
    <reaction evidence="18">
        <text>ATP + H2O = ADP + phosphate + H(+)</text>
        <dbReference type="Rhea" id="RHEA:13065"/>
        <dbReference type="ChEBI" id="CHEBI:15377"/>
        <dbReference type="ChEBI" id="CHEBI:15378"/>
        <dbReference type="ChEBI" id="CHEBI:30616"/>
        <dbReference type="ChEBI" id="CHEBI:43474"/>
        <dbReference type="ChEBI" id="CHEBI:456216"/>
    </reaction>
</comment>
<evidence type="ECO:0000256" key="2">
    <source>
        <dbReference type="ARBA" id="ARBA00004496"/>
    </source>
</evidence>
<dbReference type="InterPro" id="IPR000687">
    <property type="entry name" value="RIO_kinase"/>
</dbReference>
<dbReference type="GeneID" id="100644067"/>
<evidence type="ECO:0000256" key="22">
    <source>
        <dbReference type="PIRSR" id="PIRSR038147-1"/>
    </source>
</evidence>
<dbReference type="GO" id="GO:0004674">
    <property type="term" value="F:protein serine/threonine kinase activity"/>
    <property type="evidence" value="ECO:0007669"/>
    <property type="project" value="UniProtKB-KW"/>
</dbReference>
<keyword evidence="14 21" id="KW-0067">ATP-binding</keyword>
<dbReference type="AlphaFoldDB" id="A0A9B0F3U8"/>
<dbReference type="SUPFAM" id="SSF56112">
    <property type="entry name" value="Protein kinase-like (PK-like)"/>
    <property type="match status" value="1"/>
</dbReference>
<evidence type="ECO:0000313" key="28">
    <source>
        <dbReference type="RefSeq" id="XP_003398507.1"/>
    </source>
</evidence>
<feature type="active site" description="Proton acceptor" evidence="22">
    <location>
        <position position="334"/>
    </location>
</feature>
<keyword evidence="11 21" id="KW-0547">Nucleotide-binding</keyword>
<dbReference type="CTD" id="83732"/>
<keyword evidence="6" id="KW-0963">Cytoplasm</keyword>
<evidence type="ECO:0000256" key="18">
    <source>
        <dbReference type="ARBA" id="ARBA00049360"/>
    </source>
</evidence>
<dbReference type="RefSeq" id="XP_003398507.1">
    <property type="nucleotide sequence ID" value="XM_003398459.4"/>
</dbReference>
<evidence type="ECO:0000256" key="17">
    <source>
        <dbReference type="ARBA" id="ARBA00048679"/>
    </source>
</evidence>
<keyword evidence="12 21" id="KW-0418">Kinase</keyword>
<feature type="compositionally biased region" description="Basic and acidic residues" evidence="25">
    <location>
        <begin position="488"/>
        <end position="497"/>
    </location>
</feature>
<dbReference type="EC" id="2.7.11.1" evidence="4 21"/>
<evidence type="ECO:0000256" key="16">
    <source>
        <dbReference type="ARBA" id="ARBA00047899"/>
    </source>
</evidence>
<feature type="binding site" evidence="23">
    <location>
        <position position="218"/>
    </location>
    <ligand>
        <name>ATP</name>
        <dbReference type="ChEBI" id="CHEBI:30616"/>
    </ligand>
</feature>
<comment type="function">
    <text evidence="19">Involved in the final steps of cytoplasmic maturation of the 40S ribosomal subunit. Involved in processing of 18S-E pre-rRNA to the mature 18S rRNA. Required for the recycling of NOB1 and PNO1 from the late 40S precursor. The association with the very late 40S subunit intermediate may involve a translation-like checkpoint point cycle preceeding the binding to the 60S ribosomal subunit. Despite the protein kinase domain is proposed to act predominantly as an ATPase. The catalytic activity regulates its dynamic association with the 40S subunit. In addition to its role in ribosomal biogenesis acts as an adapter protein by recruiting NCL/nucleolin the to PRMT5 complex for its symmetrical methylation.</text>
</comment>
<dbReference type="InterPro" id="IPR017407">
    <property type="entry name" value="Ser/Thr_kinase_Rio1"/>
</dbReference>
<evidence type="ECO:0000256" key="7">
    <source>
        <dbReference type="ARBA" id="ARBA00022517"/>
    </source>
</evidence>
<comment type="subunit">
    <text evidence="20">Associates with the precursor of the 40S ribosome subunit. Interacts (via its N-terminus) with PRMT5 (via its N-terminus). Interacts with WDR77. Found in a PRMT5 complex composed of PRMT5, WDR77 and RIOK1. Interacts (via its C-terminus) with NCL; this interaction targets NCL for PRTM5 methylation.</text>
</comment>
<dbReference type="PIRSF" id="PIRSF038147">
    <property type="entry name" value="Ser/Thr_PK_RIO1"/>
    <property type="match status" value="1"/>
</dbReference>
<evidence type="ECO:0000256" key="23">
    <source>
        <dbReference type="PIRSR" id="PIRSR038147-2"/>
    </source>
</evidence>
<dbReference type="FunFam" id="1.10.510.10:FF:000232">
    <property type="entry name" value="Serine/threonine-protein kinase RIO1"/>
    <property type="match status" value="1"/>
</dbReference>
<evidence type="ECO:0000256" key="9">
    <source>
        <dbReference type="ARBA" id="ARBA00022679"/>
    </source>
</evidence>
<evidence type="ECO:0000256" key="8">
    <source>
        <dbReference type="ARBA" id="ARBA00022527"/>
    </source>
</evidence>
<comment type="catalytic activity">
    <reaction evidence="16 21">
        <text>L-threonyl-[protein] + ATP = O-phospho-L-threonyl-[protein] + ADP + H(+)</text>
        <dbReference type="Rhea" id="RHEA:46608"/>
        <dbReference type="Rhea" id="RHEA-COMP:11060"/>
        <dbReference type="Rhea" id="RHEA-COMP:11605"/>
        <dbReference type="ChEBI" id="CHEBI:15378"/>
        <dbReference type="ChEBI" id="CHEBI:30013"/>
        <dbReference type="ChEBI" id="CHEBI:30616"/>
        <dbReference type="ChEBI" id="CHEBI:61977"/>
        <dbReference type="ChEBI" id="CHEBI:456216"/>
        <dbReference type="EC" id="2.7.11.1"/>
    </reaction>
</comment>
<comment type="similarity">
    <text evidence="3 21">Belongs to the protein kinase superfamily. RIO-type Ser/Thr kinase family.</text>
</comment>
<feature type="region of interest" description="Disordered" evidence="25">
    <location>
        <begin position="488"/>
        <end position="574"/>
    </location>
</feature>
<dbReference type="InterPro" id="IPR018934">
    <property type="entry name" value="RIO_dom"/>
</dbReference>
<evidence type="ECO:0000256" key="6">
    <source>
        <dbReference type="ARBA" id="ARBA00022490"/>
    </source>
</evidence>
<evidence type="ECO:0000256" key="20">
    <source>
        <dbReference type="ARBA" id="ARBA00063876"/>
    </source>
</evidence>
<dbReference type="InterPro" id="IPR011009">
    <property type="entry name" value="Kinase-like_dom_sf"/>
</dbReference>
<evidence type="ECO:0000256" key="19">
    <source>
        <dbReference type="ARBA" id="ARBA00057025"/>
    </source>
</evidence>
<evidence type="ECO:0000256" key="1">
    <source>
        <dbReference type="ARBA" id="ARBA00001946"/>
    </source>
</evidence>
<organism evidence="27 28">
    <name type="scientific">Bombus terrestris</name>
    <name type="common">Buff-tailed bumblebee</name>
    <name type="synonym">Apis terrestris</name>
    <dbReference type="NCBI Taxonomy" id="30195"/>
    <lineage>
        <taxon>Eukaryota</taxon>
        <taxon>Metazoa</taxon>
        <taxon>Ecdysozoa</taxon>
        <taxon>Arthropoda</taxon>
        <taxon>Hexapoda</taxon>
        <taxon>Insecta</taxon>
        <taxon>Pterygota</taxon>
        <taxon>Neoptera</taxon>
        <taxon>Endopterygota</taxon>
        <taxon>Hymenoptera</taxon>
        <taxon>Apocrita</taxon>
        <taxon>Aculeata</taxon>
        <taxon>Apoidea</taxon>
        <taxon>Anthophila</taxon>
        <taxon>Apidae</taxon>
        <taxon>Bombus</taxon>
        <taxon>Bombus</taxon>
    </lineage>
</organism>
<feature type="active site" description="4-aspartylphosphate intermediate" evidence="22">
    <location>
        <position position="351"/>
    </location>
</feature>
<keyword evidence="27" id="KW-1185">Reference proteome</keyword>
<dbReference type="Gene3D" id="1.10.510.10">
    <property type="entry name" value="Transferase(Phosphotransferase) domain 1"/>
    <property type="match status" value="1"/>
</dbReference>
<evidence type="ECO:0000256" key="14">
    <source>
        <dbReference type="ARBA" id="ARBA00022840"/>
    </source>
</evidence>
<evidence type="ECO:0000313" key="27">
    <source>
        <dbReference type="Proteomes" id="UP000835206"/>
    </source>
</evidence>
<keyword evidence="15" id="KW-0460">Magnesium</keyword>
<dbReference type="Gene3D" id="3.30.200.20">
    <property type="entry name" value="Phosphorylase Kinase, domain 1"/>
    <property type="match status" value="1"/>
</dbReference>
<feature type="compositionally biased region" description="Acidic residues" evidence="25">
    <location>
        <begin position="498"/>
        <end position="521"/>
    </location>
</feature>
<comment type="subcellular location">
    <subcellularLocation>
        <location evidence="2">Cytoplasm</location>
    </subcellularLocation>
</comment>
<evidence type="ECO:0000256" key="12">
    <source>
        <dbReference type="ARBA" id="ARBA00022777"/>
    </source>
</evidence>
<dbReference type="Proteomes" id="UP000835206">
    <property type="component" value="Chromosome 10"/>
</dbReference>
<evidence type="ECO:0000256" key="10">
    <source>
        <dbReference type="ARBA" id="ARBA00022723"/>
    </source>
</evidence>
<keyword evidence="10" id="KW-0479">Metal-binding</keyword>
<reference evidence="28" key="1">
    <citation type="submission" date="2025-08" db="UniProtKB">
        <authorList>
            <consortium name="RefSeq"/>
        </authorList>
    </citation>
    <scope>IDENTIFICATION</scope>
</reference>
<dbReference type="FunFam" id="3.30.200.20:FF:000148">
    <property type="entry name" value="Serine/threonine-protein kinase RIO1"/>
    <property type="match status" value="1"/>
</dbReference>
<evidence type="ECO:0000256" key="5">
    <source>
        <dbReference type="ARBA" id="ARBA00016038"/>
    </source>
</evidence>
<feature type="binding site" evidence="24">
    <location>
        <position position="351"/>
    </location>
    <ligand>
        <name>Mg(2+)</name>
        <dbReference type="ChEBI" id="CHEBI:18420"/>
    </ligand>
</feature>
<dbReference type="CDD" id="cd05147">
    <property type="entry name" value="RIO1_euk"/>
    <property type="match status" value="1"/>
</dbReference>
<name>A0A9B0F3U8_BOMTE</name>
<dbReference type="PANTHER" id="PTHR45723">
    <property type="entry name" value="SERINE/THREONINE-PROTEIN KINASE RIO1"/>
    <property type="match status" value="1"/>
</dbReference>
<evidence type="ECO:0000256" key="11">
    <source>
        <dbReference type="ARBA" id="ARBA00022741"/>
    </source>
</evidence>
<keyword evidence="9 21" id="KW-0808">Transferase</keyword>
<protein>
    <recommendedName>
        <fullName evidence="5 21">Serine/threonine-protein kinase RIO1</fullName>
        <ecNumber evidence="4 21">2.7.11.1</ecNumber>
    </recommendedName>
</protein>
<evidence type="ECO:0000256" key="24">
    <source>
        <dbReference type="PIRSR" id="PIRSR038147-3"/>
    </source>
</evidence>
<dbReference type="GO" id="GO:0042254">
    <property type="term" value="P:ribosome biogenesis"/>
    <property type="evidence" value="ECO:0007669"/>
    <property type="project" value="UniProtKB-KW"/>
</dbReference>
<dbReference type="Pfam" id="PF01163">
    <property type="entry name" value="RIO1"/>
    <property type="match status" value="1"/>
</dbReference>
<feature type="compositionally biased region" description="Basic residues" evidence="25">
    <location>
        <begin position="555"/>
        <end position="574"/>
    </location>
</feature>
<dbReference type="SMART" id="SM00090">
    <property type="entry name" value="RIO"/>
    <property type="match status" value="1"/>
</dbReference>
<keyword evidence="8 21" id="KW-0723">Serine/threonine-protein kinase</keyword>
<evidence type="ECO:0000256" key="13">
    <source>
        <dbReference type="ARBA" id="ARBA00022801"/>
    </source>
</evidence>